<dbReference type="Gene3D" id="1.20.58.220">
    <property type="entry name" value="Phosphate transport system protein phou homolog 2, domain 2"/>
    <property type="match status" value="1"/>
</dbReference>
<evidence type="ECO:0000313" key="9">
    <source>
        <dbReference type="EMBL" id="RQW76307.1"/>
    </source>
</evidence>
<dbReference type="NCBIfam" id="TIGR02135">
    <property type="entry name" value="phoU_full"/>
    <property type="match status" value="1"/>
</dbReference>
<organism evidence="9 10">
    <name type="scientific">Lysinibacillus composti</name>
    <dbReference type="NCBI Taxonomy" id="720633"/>
    <lineage>
        <taxon>Bacteria</taxon>
        <taxon>Bacillati</taxon>
        <taxon>Bacillota</taxon>
        <taxon>Bacilli</taxon>
        <taxon>Bacillales</taxon>
        <taxon>Bacillaceae</taxon>
        <taxon>Lysinibacillus</taxon>
    </lineage>
</organism>
<dbReference type="RefSeq" id="WP_124762014.1">
    <property type="nucleotide sequence ID" value="NZ_JAFBDY010000001.1"/>
</dbReference>
<feature type="domain" description="PhoU" evidence="8">
    <location>
        <begin position="121"/>
        <end position="205"/>
    </location>
</feature>
<dbReference type="PANTHER" id="PTHR42930">
    <property type="entry name" value="PHOSPHATE-SPECIFIC TRANSPORT SYSTEM ACCESSORY PROTEIN PHOU"/>
    <property type="match status" value="1"/>
</dbReference>
<comment type="subcellular location">
    <subcellularLocation>
        <location evidence="1 7">Cytoplasm</location>
    </subcellularLocation>
</comment>
<dbReference type="FunFam" id="1.20.58.220:FF:000004">
    <property type="entry name" value="Phosphate-specific transport system accessory protein PhoU"/>
    <property type="match status" value="1"/>
</dbReference>
<keyword evidence="4 7" id="KW-0813">Transport</keyword>
<dbReference type="InterPro" id="IPR026022">
    <property type="entry name" value="PhoU_dom"/>
</dbReference>
<evidence type="ECO:0000313" key="10">
    <source>
        <dbReference type="Proteomes" id="UP000274033"/>
    </source>
</evidence>
<proteinExistence type="inferred from homology"/>
<name>A0A3N9UK36_9BACI</name>
<feature type="domain" description="PhoU" evidence="8">
    <location>
        <begin position="19"/>
        <end position="105"/>
    </location>
</feature>
<dbReference type="SUPFAM" id="SSF109755">
    <property type="entry name" value="PhoU-like"/>
    <property type="match status" value="1"/>
</dbReference>
<evidence type="ECO:0000256" key="7">
    <source>
        <dbReference type="PIRNR" id="PIRNR003107"/>
    </source>
</evidence>
<evidence type="ECO:0000256" key="2">
    <source>
        <dbReference type="ARBA" id="ARBA00008107"/>
    </source>
</evidence>
<dbReference type="AlphaFoldDB" id="A0A3N9UK36"/>
<dbReference type="InterPro" id="IPR038078">
    <property type="entry name" value="PhoU-like_sf"/>
</dbReference>
<accession>A0A3N9UK36</accession>
<dbReference type="Proteomes" id="UP000274033">
    <property type="component" value="Unassembled WGS sequence"/>
</dbReference>
<comment type="similarity">
    <text evidence="2 7">Belongs to the PhoU family.</text>
</comment>
<protein>
    <recommendedName>
        <fullName evidence="7">Phosphate-specific transport system accessory protein PhoU</fullName>
    </recommendedName>
</protein>
<keyword evidence="5 7" id="KW-0963">Cytoplasm</keyword>
<sequence length="219" mass="25261">MGVRGRYEHDIEDVQNELIKLCKLSISQLDLTFKSFINKDLKLAREIINKDTEINHLEELINDRVILIMTRQQPVAKDLRRLVVLLKAASDMERVGDYAVNIAKETIRIGDSQFITSVELIEDMFLKTSAMLNQVVEAFVEENTTKAKEVADFDDQIDEMYGSMITQLMKLSSVRPENISQITNLAFICRFIERCADLATNIAEYLFYLKKGQRFDLNN</sequence>
<comment type="subunit">
    <text evidence="3 7">Homodimer.</text>
</comment>
<evidence type="ECO:0000256" key="5">
    <source>
        <dbReference type="ARBA" id="ARBA00022490"/>
    </source>
</evidence>
<evidence type="ECO:0000256" key="1">
    <source>
        <dbReference type="ARBA" id="ARBA00004496"/>
    </source>
</evidence>
<comment type="caution">
    <text evidence="9">The sequence shown here is derived from an EMBL/GenBank/DDBJ whole genome shotgun (WGS) entry which is preliminary data.</text>
</comment>
<dbReference type="GO" id="GO:0005737">
    <property type="term" value="C:cytoplasm"/>
    <property type="evidence" value="ECO:0007669"/>
    <property type="project" value="UniProtKB-SubCell"/>
</dbReference>
<gene>
    <name evidence="9" type="primary">phoU</name>
    <name evidence="9" type="ORF">EBB45_01800</name>
</gene>
<dbReference type="GO" id="GO:0006817">
    <property type="term" value="P:phosphate ion transport"/>
    <property type="evidence" value="ECO:0007669"/>
    <property type="project" value="UniProtKB-KW"/>
</dbReference>
<dbReference type="OrthoDB" id="9814256at2"/>
<dbReference type="EMBL" id="RRCT01000001">
    <property type="protein sequence ID" value="RQW76307.1"/>
    <property type="molecule type" value="Genomic_DNA"/>
</dbReference>
<dbReference type="PIRSF" id="PIRSF003107">
    <property type="entry name" value="PhoU"/>
    <property type="match status" value="1"/>
</dbReference>
<evidence type="ECO:0000256" key="4">
    <source>
        <dbReference type="ARBA" id="ARBA00022448"/>
    </source>
</evidence>
<reference evidence="9 10" key="1">
    <citation type="journal article" date="2013" name="J. Microbiol.">
        <title>Lysinibacillus chungkukjangi sp. nov., isolated from Chungkukjang, Korean fermented soybean food.</title>
        <authorList>
            <person name="Kim S.J."/>
            <person name="Jang Y.H."/>
            <person name="Hamada M."/>
            <person name="Ahn J.H."/>
            <person name="Weon H.Y."/>
            <person name="Suzuki K."/>
            <person name="Whang K.S."/>
            <person name="Kwon S.W."/>
        </authorList>
    </citation>
    <scope>NUCLEOTIDE SEQUENCE [LARGE SCALE GENOMIC DNA]</scope>
    <source>
        <strain evidence="9 10">MCCC 1A12701</strain>
    </source>
</reference>
<dbReference type="PANTHER" id="PTHR42930:SF3">
    <property type="entry name" value="PHOSPHATE-SPECIFIC TRANSPORT SYSTEM ACCESSORY PROTEIN PHOU"/>
    <property type="match status" value="1"/>
</dbReference>
<dbReference type="GO" id="GO:0045936">
    <property type="term" value="P:negative regulation of phosphate metabolic process"/>
    <property type="evidence" value="ECO:0007669"/>
    <property type="project" value="InterPro"/>
</dbReference>
<dbReference type="Pfam" id="PF01895">
    <property type="entry name" value="PhoU"/>
    <property type="match status" value="2"/>
</dbReference>
<keyword evidence="6 7" id="KW-0592">Phosphate transport</keyword>
<comment type="function">
    <text evidence="7">Plays a role in the regulation of phosphate uptake.</text>
</comment>
<dbReference type="GO" id="GO:0030643">
    <property type="term" value="P:intracellular phosphate ion homeostasis"/>
    <property type="evidence" value="ECO:0007669"/>
    <property type="project" value="InterPro"/>
</dbReference>
<keyword evidence="10" id="KW-1185">Reference proteome</keyword>
<dbReference type="InterPro" id="IPR028366">
    <property type="entry name" value="PhoU"/>
</dbReference>
<evidence type="ECO:0000256" key="3">
    <source>
        <dbReference type="ARBA" id="ARBA00011738"/>
    </source>
</evidence>
<evidence type="ECO:0000256" key="6">
    <source>
        <dbReference type="ARBA" id="ARBA00022592"/>
    </source>
</evidence>
<evidence type="ECO:0000259" key="8">
    <source>
        <dbReference type="Pfam" id="PF01895"/>
    </source>
</evidence>